<sequence>MYETSQYFDNKLKEKSRKYKWIGEVITKKAETIEFSDLDILKDSGYITNSCSGNNELELGAVYAAEMGITLLLNKFKNISFEEAKIKLKFKIENEEIPMGIFKIYEANKTKKFVELKGYDHMVKFEKNINFSETHGSIYQLIKLSCDKCKVNLGMSKEEIERLPNGKEIVGIYADNDIETYRDRLHYIGLVTATFLTIDRYGKLILKKFTTTKVYRISEKNRYDLSISDFLTKYSAIQTTNLKTKISEYYSNEIDEYLTMNLGVNPLMQLGLKEKRERMCKEILKEISKITYTPLDSLIVSNPKLDVGDVVEFIVENKTYQTIITTIEYKIHGKLRIKSVGQNYLLSKGKTKQDKNIQGILQTIDSDKLRVNSYTNSSEITLEKEPKTIIDIEFTSNKETDAYFIATIILNVKKETEELEETVLIKEDDKQKELKLIRTLKINPKIKINYYLNDEIIENHRPEETLISEKNTITLFYPIIKLKEKVLNRFNVEIQIDKGSVSIPLEGISSAIIGSSLGGDVEWNGKIKINEKITKIENKKQLPIPILEDNIESELIENTPYEIQETININKLVKNNHTLELVDNVEVEENNER</sequence>
<organism evidence="1 2">
    <name type="scientific">Gemelliphila palaticanis</name>
    <dbReference type="NCBI Taxonomy" id="81950"/>
    <lineage>
        <taxon>Bacteria</taxon>
        <taxon>Bacillati</taxon>
        <taxon>Bacillota</taxon>
        <taxon>Bacilli</taxon>
        <taxon>Bacillales</taxon>
        <taxon>Gemellaceae</taxon>
        <taxon>Gemelliphila</taxon>
    </lineage>
</organism>
<evidence type="ECO:0000313" key="2">
    <source>
        <dbReference type="Proteomes" id="UP000531840"/>
    </source>
</evidence>
<name>A0ABX2T1H7_9BACL</name>
<reference evidence="1 2" key="1">
    <citation type="submission" date="2020-07" db="EMBL/GenBank/DDBJ databases">
        <title>MOT database genomes.</title>
        <authorList>
            <person name="Joseph S."/>
            <person name="Aduse-Opoku J."/>
            <person name="Hashim A."/>
            <person name="Wade W."/>
            <person name="Curtis M."/>
        </authorList>
    </citation>
    <scope>NUCLEOTIDE SEQUENCE [LARGE SCALE GENOMIC DNA]</scope>
    <source>
        <strain evidence="1 2">CIP 106318</strain>
    </source>
</reference>
<evidence type="ECO:0000313" key="1">
    <source>
        <dbReference type="EMBL" id="NYS46871.1"/>
    </source>
</evidence>
<dbReference type="Proteomes" id="UP000531840">
    <property type="component" value="Unassembled WGS sequence"/>
</dbReference>
<keyword evidence="2" id="KW-1185">Reference proteome</keyword>
<protein>
    <submittedName>
        <fullName evidence="1">Uncharacterized protein</fullName>
    </submittedName>
</protein>
<accession>A0ABX2T1H7</accession>
<gene>
    <name evidence="1" type="ORF">HZY85_01500</name>
</gene>
<dbReference type="RefSeq" id="WP_179940144.1">
    <property type="nucleotide sequence ID" value="NZ_JACBYF010000002.1"/>
</dbReference>
<proteinExistence type="predicted"/>
<comment type="caution">
    <text evidence="1">The sequence shown here is derived from an EMBL/GenBank/DDBJ whole genome shotgun (WGS) entry which is preliminary data.</text>
</comment>
<dbReference type="EMBL" id="JACBYF010000002">
    <property type="protein sequence ID" value="NYS46871.1"/>
    <property type="molecule type" value="Genomic_DNA"/>
</dbReference>